<accession>A0A9N8H593</accession>
<feature type="domain" description="Smr" evidence="3">
    <location>
        <begin position="1086"/>
        <end position="1163"/>
    </location>
</feature>
<reference evidence="4" key="1">
    <citation type="submission" date="2020-06" db="EMBL/GenBank/DDBJ databases">
        <authorList>
            <consortium name="Plant Systems Biology data submission"/>
        </authorList>
    </citation>
    <scope>NUCLEOTIDE SEQUENCE</scope>
    <source>
        <strain evidence="4">D6</strain>
    </source>
</reference>
<keyword evidence="5" id="KW-1185">Reference proteome</keyword>
<sequence>MTESDYRFSEGNLVLFKRRNGWFEGEVKKVGGSHGGRSIAYVVSRPEANEEFQIVEDTDNFIRRKPNNLAPDSLCFQPPIPEDPFAFAYTGKTNNPFSEDGFNLAEEFQKLDSVASAQIQPDGSIKIQNKDGSVQLSSSYKFEAQTVCGVPTHNAMFAGSLVMNRRIIGGMVGIPDLIANFLDAVPTETRLGALVQASKKSNRKMLQLADGLMFGFHGWPRDPDRAGRCYRAAAFGCSERDEKTRCAAFGPDNGVPVGSPEAMIATLQGMESWIKVFLFEASPMDRVPHKNMLVAAHHHKGGIDLVNQMFFWLYHSAVRGWVTPTTIGYSMACHEIDTSAIQVHLRKVGAPEDTMEVIRNVWNYRQMEMNYQKRLDRGVVPRGNPTEATIASFKPKSMEIFQSLPSTLDQVYIEFREVPRVPFPIAVYALIPAKKKVLKVLVIPEHLQLSPFSSETFEYVWLRLAYELHLGDPASKQRERPSECFMVLDSYGNRQFAEYLRQMLDGSETQVRLVTHDEMISENLLRRQSLGDLVEAEEVKFLSLPKYLNGVESAEGSVLMAAQQESARRYRRGLRLATASDDHTQAQYREEANRLMEQGISRFGVGAYGDAVKCYSTAIFLLRQTLDLDQDGRRLLGILLAGRATSLWKMQSNTIEFGRLLLTSAARDCRLALGSRQIRDALPREIIKNLKFLLDRVDARLERMRANEGSRIWVTWNAIESYFIGFSWRTLSSILWLFSWIRTQLVFWVWDVALSIVKKWVTAAVSEANKRATTIANETPDTVPHVGGSETTDRESATMLVNDTANAAPQTEGLETTHGITVQRRTRDPDTALQQQSPSSQHRRDVALLETGRVIHDNSLAKNSDDGCPVCLKTFSEELEETLVCVLACGDHALCVECVCYVKKGSDRTKQQMKCPLCRAAVEPDFVEDLSYQIIETDQSLGALMEKLPLDDADDRENVLQRLLWTHEFRVDRVVDSLEKMLDDQVRAQFFRCETDFTHGQKEEIYQTARRPVLILQEKVHRLVEEHRTTFDAAKLKELNATITQVRNQLAFSRVEAREQIYTRMNEVGNMGAESSLEGGSSLIPVDYHGMHVGEMLSKFQELVKPILPVVKEVMIITGRGLHSANNEGKLKKALIRHIDNKEDDIRWERVEENPGALKVLWRPR</sequence>
<dbReference type="AlphaFoldDB" id="A0A9N8H593"/>
<evidence type="ECO:0000259" key="2">
    <source>
        <dbReference type="PROSITE" id="PS50089"/>
    </source>
</evidence>
<dbReference type="InterPro" id="IPR002625">
    <property type="entry name" value="Smr_dom"/>
</dbReference>
<gene>
    <name evidence="4" type="ORF">SEMRO_136_G064270.1</name>
</gene>
<dbReference type="Gene3D" id="3.30.40.10">
    <property type="entry name" value="Zinc/RING finger domain, C3HC4 (zinc finger)"/>
    <property type="match status" value="1"/>
</dbReference>
<keyword evidence="1" id="KW-0479">Metal-binding</keyword>
<dbReference type="EMBL" id="CAICTM010000135">
    <property type="protein sequence ID" value="CAB9502448.1"/>
    <property type="molecule type" value="Genomic_DNA"/>
</dbReference>
<feature type="domain" description="RING-type" evidence="2">
    <location>
        <begin position="868"/>
        <end position="919"/>
    </location>
</feature>
<dbReference type="PROSITE" id="PS50089">
    <property type="entry name" value="ZF_RING_2"/>
    <property type="match status" value="1"/>
</dbReference>
<name>A0A9N8H593_9STRA</name>
<dbReference type="InterPro" id="IPR013083">
    <property type="entry name" value="Znf_RING/FYVE/PHD"/>
</dbReference>
<dbReference type="SMART" id="SM00463">
    <property type="entry name" value="SMR"/>
    <property type="match status" value="1"/>
</dbReference>
<dbReference type="SUPFAM" id="SSF160443">
    <property type="entry name" value="SMR domain-like"/>
    <property type="match status" value="1"/>
</dbReference>
<keyword evidence="1" id="KW-0863">Zinc-finger</keyword>
<dbReference type="GO" id="GO:0008270">
    <property type="term" value="F:zinc ion binding"/>
    <property type="evidence" value="ECO:0007669"/>
    <property type="project" value="UniProtKB-KW"/>
</dbReference>
<evidence type="ECO:0000256" key="1">
    <source>
        <dbReference type="PROSITE-ProRule" id="PRU00175"/>
    </source>
</evidence>
<dbReference type="SUPFAM" id="SSF57850">
    <property type="entry name" value="RING/U-box"/>
    <property type="match status" value="1"/>
</dbReference>
<keyword evidence="1" id="KW-0862">Zinc</keyword>
<evidence type="ECO:0000313" key="5">
    <source>
        <dbReference type="Proteomes" id="UP001153069"/>
    </source>
</evidence>
<dbReference type="PROSITE" id="PS50828">
    <property type="entry name" value="SMR"/>
    <property type="match status" value="1"/>
</dbReference>
<dbReference type="Gene3D" id="3.30.1370.110">
    <property type="match status" value="1"/>
</dbReference>
<dbReference type="InterPro" id="IPR001841">
    <property type="entry name" value="Znf_RING"/>
</dbReference>
<comment type="caution">
    <text evidence="4">The sequence shown here is derived from an EMBL/GenBank/DDBJ whole genome shotgun (WGS) entry which is preliminary data.</text>
</comment>
<dbReference type="InterPro" id="IPR036063">
    <property type="entry name" value="Smr_dom_sf"/>
</dbReference>
<evidence type="ECO:0000313" key="4">
    <source>
        <dbReference type="EMBL" id="CAB9502448.1"/>
    </source>
</evidence>
<dbReference type="OrthoDB" id="3231855at2759"/>
<proteinExistence type="predicted"/>
<evidence type="ECO:0000259" key="3">
    <source>
        <dbReference type="PROSITE" id="PS50828"/>
    </source>
</evidence>
<dbReference type="Proteomes" id="UP001153069">
    <property type="component" value="Unassembled WGS sequence"/>
</dbReference>
<protein>
    <recommendedName>
        <fullName evidence="6">RING-type domain-containing protein</fullName>
    </recommendedName>
</protein>
<organism evidence="4 5">
    <name type="scientific">Seminavis robusta</name>
    <dbReference type="NCBI Taxonomy" id="568900"/>
    <lineage>
        <taxon>Eukaryota</taxon>
        <taxon>Sar</taxon>
        <taxon>Stramenopiles</taxon>
        <taxon>Ochrophyta</taxon>
        <taxon>Bacillariophyta</taxon>
        <taxon>Bacillariophyceae</taxon>
        <taxon>Bacillariophycidae</taxon>
        <taxon>Naviculales</taxon>
        <taxon>Naviculaceae</taxon>
        <taxon>Seminavis</taxon>
    </lineage>
</organism>
<evidence type="ECO:0008006" key="6">
    <source>
        <dbReference type="Google" id="ProtNLM"/>
    </source>
</evidence>